<dbReference type="EMBL" id="HBUF01348916">
    <property type="protein sequence ID" value="CAG6712049.1"/>
    <property type="molecule type" value="Transcribed_RNA"/>
</dbReference>
<proteinExistence type="predicted"/>
<dbReference type="EMBL" id="HBUF01348917">
    <property type="protein sequence ID" value="CAG6712053.1"/>
    <property type="molecule type" value="Transcribed_RNA"/>
</dbReference>
<reference evidence="2" key="1">
    <citation type="submission" date="2021-05" db="EMBL/GenBank/DDBJ databases">
        <authorList>
            <person name="Alioto T."/>
            <person name="Alioto T."/>
            <person name="Gomez Garrido J."/>
        </authorList>
    </citation>
    <scope>NUCLEOTIDE SEQUENCE</scope>
</reference>
<name>A0A8D8UTZ3_9HEMI</name>
<accession>A0A8D8UTZ3</accession>
<dbReference type="EMBL" id="HBUF01348923">
    <property type="protein sequence ID" value="CAG6712077.1"/>
    <property type="molecule type" value="Transcribed_RNA"/>
</dbReference>
<dbReference type="EMBL" id="HBUF01348919">
    <property type="protein sequence ID" value="CAG6712061.1"/>
    <property type="molecule type" value="Transcribed_RNA"/>
</dbReference>
<protein>
    <submittedName>
        <fullName evidence="2">Uncharacterized protein</fullName>
    </submittedName>
</protein>
<feature type="region of interest" description="Disordered" evidence="1">
    <location>
        <begin position="1"/>
        <end position="39"/>
    </location>
</feature>
<feature type="region of interest" description="Disordered" evidence="1">
    <location>
        <begin position="80"/>
        <end position="104"/>
    </location>
</feature>
<dbReference type="EMBL" id="HBUF01557165">
    <property type="protein sequence ID" value="CAG6760638.1"/>
    <property type="molecule type" value="Transcribed_RNA"/>
</dbReference>
<evidence type="ECO:0000313" key="2">
    <source>
        <dbReference type="EMBL" id="CAG6712073.1"/>
    </source>
</evidence>
<dbReference type="EMBL" id="HBUF01348920">
    <property type="protein sequence ID" value="CAG6712065.1"/>
    <property type="molecule type" value="Transcribed_RNA"/>
</dbReference>
<dbReference type="EMBL" id="HBUF01019661">
    <property type="protein sequence ID" value="CAG6610792.1"/>
    <property type="molecule type" value="Transcribed_RNA"/>
</dbReference>
<dbReference type="EMBL" id="HBUF01348924">
    <property type="protein sequence ID" value="CAG6712081.1"/>
    <property type="molecule type" value="Transcribed_RNA"/>
</dbReference>
<dbReference type="EMBL" id="HBUF01019663">
    <property type="protein sequence ID" value="CAG6610797.1"/>
    <property type="molecule type" value="Transcribed_RNA"/>
</dbReference>
<feature type="compositionally biased region" description="Polar residues" evidence="1">
    <location>
        <begin position="80"/>
        <end position="95"/>
    </location>
</feature>
<sequence length="104" mass="11480">MCSGRITHRPVTSSLRRFHPGTRTRAVSPSEERRSKQPALSLYQWRSAISGMSPKYCSTPTADFLATFPPPCISLHPFSSTPRVSHSTLSAGSCKTSKHSFDEL</sequence>
<organism evidence="2">
    <name type="scientific">Cacopsylla melanoneura</name>
    <dbReference type="NCBI Taxonomy" id="428564"/>
    <lineage>
        <taxon>Eukaryota</taxon>
        <taxon>Metazoa</taxon>
        <taxon>Ecdysozoa</taxon>
        <taxon>Arthropoda</taxon>
        <taxon>Hexapoda</taxon>
        <taxon>Insecta</taxon>
        <taxon>Pterygota</taxon>
        <taxon>Neoptera</taxon>
        <taxon>Paraneoptera</taxon>
        <taxon>Hemiptera</taxon>
        <taxon>Sternorrhyncha</taxon>
        <taxon>Psylloidea</taxon>
        <taxon>Psyllidae</taxon>
        <taxon>Psyllinae</taxon>
        <taxon>Cacopsylla</taxon>
    </lineage>
</organism>
<dbReference type="EMBL" id="HBUF01557164">
    <property type="protein sequence ID" value="CAG6760635.1"/>
    <property type="molecule type" value="Transcribed_RNA"/>
</dbReference>
<dbReference type="EMBL" id="HBUF01348918">
    <property type="protein sequence ID" value="CAG6712057.1"/>
    <property type="molecule type" value="Transcribed_RNA"/>
</dbReference>
<dbReference type="EMBL" id="HBUF01348921">
    <property type="protein sequence ID" value="CAG6712069.1"/>
    <property type="molecule type" value="Transcribed_RNA"/>
</dbReference>
<dbReference type="EMBL" id="HBUF01202917">
    <property type="protein sequence ID" value="CAG6662548.1"/>
    <property type="molecule type" value="Transcribed_RNA"/>
</dbReference>
<dbReference type="EMBL" id="HBUF01019662">
    <property type="protein sequence ID" value="CAG6610794.1"/>
    <property type="molecule type" value="Transcribed_RNA"/>
</dbReference>
<dbReference type="EMBL" id="HBUF01202915">
    <property type="protein sequence ID" value="CAG6662544.1"/>
    <property type="molecule type" value="Transcribed_RNA"/>
</dbReference>
<evidence type="ECO:0000256" key="1">
    <source>
        <dbReference type="SAM" id="MobiDB-lite"/>
    </source>
</evidence>
<dbReference type="EMBL" id="HBUF01202916">
    <property type="protein sequence ID" value="CAG6662546.1"/>
    <property type="molecule type" value="Transcribed_RNA"/>
</dbReference>
<dbReference type="EMBL" id="HBUF01348922">
    <property type="protein sequence ID" value="CAG6712073.1"/>
    <property type="molecule type" value="Transcribed_RNA"/>
</dbReference>
<dbReference type="EMBL" id="HBUF01348925">
    <property type="protein sequence ID" value="CAG6712085.1"/>
    <property type="molecule type" value="Transcribed_RNA"/>
</dbReference>
<dbReference type="AlphaFoldDB" id="A0A8D8UTZ3"/>
<dbReference type="EMBL" id="HBUF01557166">
    <property type="protein sequence ID" value="CAG6760641.1"/>
    <property type="molecule type" value="Transcribed_RNA"/>
</dbReference>